<sequence>MARTVTLVLVDPSGRLLGETEPFEPAVPWWQDVAGFGPGLQVLRLLHSDKPAPPGGHVTYLAELTDEAANIRKIGRSGALSGDVAPLATYDQRPPAPSSVNPPNADPTRSAGEQHSERVPSVNPARSAGEPHSEQSPNAETVRGATEPTASAGEVGGAGEPRGGRVWSAESLRAPHSKRAAYAEIGGPTATIEWATGILPGTTAYQCRTWNLSAIWRLDDERGQPVAWVKQVPRFFGHEPSMLRLVDSVAPGLVPQLIAEGDHGRMLLAHAPGEDRYGAGADLCATIAAAFHPIQAHFAVDPAPLKDIPDARFAKTLDAYVRIAEPHFDSMPGLREFIDDLPRRFADIAECGLPDTLVHGDLHPGNVRTDDAGRLTIMDWGDCVLGHPALDILRLTGASADGGERGEGVPGRARLLAEWADRWRETVPGSDPVRAVELMRPMADLRGALIYSEFLGNIEPTEWPYHADDVPAGLAAAVAAARR</sequence>
<keyword evidence="4" id="KW-1185">Reference proteome</keyword>
<dbReference type="InterPro" id="IPR011009">
    <property type="entry name" value="Kinase-like_dom_sf"/>
</dbReference>
<dbReference type="InterPro" id="IPR002575">
    <property type="entry name" value="Aminoglycoside_PTrfase"/>
</dbReference>
<dbReference type="RefSeq" id="WP_267566891.1">
    <property type="nucleotide sequence ID" value="NZ_JAPNTZ010000011.1"/>
</dbReference>
<evidence type="ECO:0000259" key="2">
    <source>
        <dbReference type="Pfam" id="PF01636"/>
    </source>
</evidence>
<dbReference type="EMBL" id="JAPNTZ010000011">
    <property type="protein sequence ID" value="MCY1142146.1"/>
    <property type="molecule type" value="Genomic_DNA"/>
</dbReference>
<dbReference type="Gene3D" id="3.90.1200.10">
    <property type="match status" value="1"/>
</dbReference>
<dbReference type="Proteomes" id="UP001151002">
    <property type="component" value="Unassembled WGS sequence"/>
</dbReference>
<evidence type="ECO:0000313" key="4">
    <source>
        <dbReference type="Proteomes" id="UP001151002"/>
    </source>
</evidence>
<name>A0ABT4B6K6_9ACTN</name>
<reference evidence="3" key="1">
    <citation type="submission" date="2022-11" db="EMBL/GenBank/DDBJ databases">
        <authorList>
            <person name="Somphong A."/>
            <person name="Phongsopitanun W."/>
        </authorList>
    </citation>
    <scope>NUCLEOTIDE SEQUENCE</scope>
    <source>
        <strain evidence="3">Pm04-4</strain>
    </source>
</reference>
<feature type="compositionally biased region" description="Low complexity" evidence="1">
    <location>
        <begin position="98"/>
        <end position="107"/>
    </location>
</feature>
<comment type="caution">
    <text evidence="3">The sequence shown here is derived from an EMBL/GenBank/DDBJ whole genome shotgun (WGS) entry which is preliminary data.</text>
</comment>
<dbReference type="SUPFAM" id="SSF56112">
    <property type="entry name" value="Protein kinase-like (PK-like)"/>
    <property type="match status" value="1"/>
</dbReference>
<gene>
    <name evidence="3" type="ORF">OWR29_29480</name>
</gene>
<feature type="region of interest" description="Disordered" evidence="1">
    <location>
        <begin position="86"/>
        <end position="165"/>
    </location>
</feature>
<accession>A0ABT4B6K6</accession>
<evidence type="ECO:0000256" key="1">
    <source>
        <dbReference type="SAM" id="MobiDB-lite"/>
    </source>
</evidence>
<evidence type="ECO:0000313" key="3">
    <source>
        <dbReference type="EMBL" id="MCY1142146.1"/>
    </source>
</evidence>
<organism evidence="3 4">
    <name type="scientific">Paractinoplanes pyxinae</name>
    <dbReference type="NCBI Taxonomy" id="2997416"/>
    <lineage>
        <taxon>Bacteria</taxon>
        <taxon>Bacillati</taxon>
        <taxon>Actinomycetota</taxon>
        <taxon>Actinomycetes</taxon>
        <taxon>Micromonosporales</taxon>
        <taxon>Micromonosporaceae</taxon>
        <taxon>Paractinoplanes</taxon>
    </lineage>
</organism>
<dbReference type="Pfam" id="PF01636">
    <property type="entry name" value="APH"/>
    <property type="match status" value="1"/>
</dbReference>
<proteinExistence type="predicted"/>
<protein>
    <submittedName>
        <fullName evidence="3">Phosphotransferase</fullName>
    </submittedName>
</protein>
<feature type="domain" description="Aminoglycoside phosphotransferase" evidence="2">
    <location>
        <begin position="254"/>
        <end position="419"/>
    </location>
</feature>